<gene>
    <name evidence="2" type="ORF">GALL_336020</name>
</gene>
<dbReference type="EMBL" id="MLJW01000608">
    <property type="protein sequence ID" value="OIQ84564.1"/>
    <property type="molecule type" value="Genomic_DNA"/>
</dbReference>
<comment type="caution">
    <text evidence="2">The sequence shown here is derived from an EMBL/GenBank/DDBJ whole genome shotgun (WGS) entry which is preliminary data.</text>
</comment>
<dbReference type="Pfam" id="PF01710">
    <property type="entry name" value="HTH_Tnp_IS630"/>
    <property type="match status" value="1"/>
</dbReference>
<proteinExistence type="predicted"/>
<organism evidence="2">
    <name type="scientific">mine drainage metagenome</name>
    <dbReference type="NCBI Taxonomy" id="410659"/>
    <lineage>
        <taxon>unclassified sequences</taxon>
        <taxon>metagenomes</taxon>
        <taxon>ecological metagenomes</taxon>
    </lineage>
</organism>
<dbReference type="SUPFAM" id="SSF46689">
    <property type="entry name" value="Homeodomain-like"/>
    <property type="match status" value="1"/>
</dbReference>
<evidence type="ECO:0000313" key="2">
    <source>
        <dbReference type="EMBL" id="OIQ84564.1"/>
    </source>
</evidence>
<dbReference type="InterPro" id="IPR009057">
    <property type="entry name" value="Homeodomain-like_sf"/>
</dbReference>
<sequence>MTRPFSVDLRDRVARYVLAGHSRRQAASVFNISVSSAVRYVAQYLASGTVVPKRQGGDRRSKLGDHRAYVLLRVKQVPDISLADLTKELAERGVQIHLSNLARFLRAQGLTYKKNFGRLRAEEAGCPVATRGVD</sequence>
<accession>A0A1J5QXU1</accession>
<dbReference type="InterPro" id="IPR002622">
    <property type="entry name" value="Transposase_14"/>
</dbReference>
<reference evidence="2" key="1">
    <citation type="submission" date="2016-10" db="EMBL/GenBank/DDBJ databases">
        <title>Sequence of Gallionella enrichment culture.</title>
        <authorList>
            <person name="Poehlein A."/>
            <person name="Muehling M."/>
            <person name="Daniel R."/>
        </authorList>
    </citation>
    <scope>NUCLEOTIDE SEQUENCE</scope>
</reference>
<dbReference type="AlphaFoldDB" id="A0A1J5QXU1"/>
<protein>
    <submittedName>
        <fullName evidence="2">Transposase</fullName>
    </submittedName>
</protein>
<evidence type="ECO:0000259" key="1">
    <source>
        <dbReference type="Pfam" id="PF01710"/>
    </source>
</evidence>
<name>A0A1J5QXU1_9ZZZZ</name>
<feature type="domain" description="Transposase Synechocystis PCC 6803" evidence="1">
    <location>
        <begin position="5"/>
        <end position="90"/>
    </location>
</feature>